<dbReference type="AlphaFoldDB" id="A0A1B7P7U0"/>
<protein>
    <submittedName>
        <fullName evidence="1">Uncharacterized protein</fullName>
    </submittedName>
</protein>
<accession>A0A1B7P7U0</accession>
<dbReference type="EMBL" id="LGUA01000031">
    <property type="protein sequence ID" value="OAX85049.1"/>
    <property type="molecule type" value="Genomic_DNA"/>
</dbReference>
<name>A0A1B7P7U0_9EURO</name>
<reference evidence="1 2" key="1">
    <citation type="submission" date="2015-07" db="EMBL/GenBank/DDBJ databases">
        <title>Emmonsia species relationships and genome sequence.</title>
        <authorList>
            <person name="Cuomo C.A."/>
            <person name="Schwartz I.S."/>
            <person name="Kenyon C."/>
            <person name="de Hoog G.S."/>
            <person name="Govender N.P."/>
            <person name="Botha A."/>
            <person name="Moreno L."/>
            <person name="de Vries M."/>
            <person name="Munoz J.F."/>
            <person name="Stielow J.B."/>
        </authorList>
    </citation>
    <scope>NUCLEOTIDE SEQUENCE [LARGE SCALE GENOMIC DNA]</scope>
    <source>
        <strain evidence="1 2">CBS 136260</strain>
    </source>
</reference>
<dbReference type="OrthoDB" id="4177695at2759"/>
<proteinExistence type="predicted"/>
<organism evidence="1 2">
    <name type="scientific">Emergomyces africanus</name>
    <dbReference type="NCBI Taxonomy" id="1955775"/>
    <lineage>
        <taxon>Eukaryota</taxon>
        <taxon>Fungi</taxon>
        <taxon>Dikarya</taxon>
        <taxon>Ascomycota</taxon>
        <taxon>Pezizomycotina</taxon>
        <taxon>Eurotiomycetes</taxon>
        <taxon>Eurotiomycetidae</taxon>
        <taxon>Onygenales</taxon>
        <taxon>Ajellomycetaceae</taxon>
        <taxon>Emergomyces</taxon>
    </lineage>
</organism>
<dbReference type="Proteomes" id="UP000091918">
    <property type="component" value="Unassembled WGS sequence"/>
</dbReference>
<evidence type="ECO:0000313" key="1">
    <source>
        <dbReference type="EMBL" id="OAX85049.1"/>
    </source>
</evidence>
<keyword evidence="2" id="KW-1185">Reference proteome</keyword>
<evidence type="ECO:0000313" key="2">
    <source>
        <dbReference type="Proteomes" id="UP000091918"/>
    </source>
</evidence>
<sequence length="340" mass="39084">MPVIDKLNVSQMRKSQLTNRELQDEAAANCSLSRLPADIKIHILVLSNIPTIRTLLQYLPLSATSFQRLFDERKRAILAAIVKEKLSWEWLLIAGSDPYVPLAPLKPKYFNQIALVVCALFNEKRFENMKQGINDGWLRNGYEYPETIQLLRTQMYKTVKSNAFDLLRLLEEVQDEVRAREEAAMSQLERKFWDTGRESWVVPWAKRNIYRALLIEWKLQPPDISMPTKIIGAPNSINDNQQRNVASQVRSRLADEEWTIIMLLMEARASYLTQTAGTVKPTKLSLGGEEAWEHFLSQVEKAQAELIRSLGRKGVSVLPSFLDISDEGREDLERKFPSAR</sequence>
<gene>
    <name evidence="1" type="ORF">ACJ72_00579</name>
</gene>
<comment type="caution">
    <text evidence="1">The sequence shown here is derived from an EMBL/GenBank/DDBJ whole genome shotgun (WGS) entry which is preliminary data.</text>
</comment>